<feature type="domain" description="Metallo-beta-lactamase" evidence="16">
    <location>
        <begin position="86"/>
        <end position="247"/>
    </location>
</feature>
<evidence type="ECO:0000256" key="6">
    <source>
        <dbReference type="ARBA" id="ARBA00022964"/>
    </source>
</evidence>
<dbReference type="OrthoDB" id="449487at2759"/>
<protein>
    <recommendedName>
        <fullName evidence="14">Persulfide dioxygenase ETHE1, mitochondrial</fullName>
        <ecNumber evidence="13">1.13.11.18</ecNumber>
    </recommendedName>
    <alternativeName>
        <fullName evidence="15">Sulfur dioxygenase ETHE1</fullName>
    </alternativeName>
</protein>
<dbReference type="AlphaFoldDB" id="A0A8B8CW10"/>
<evidence type="ECO:0000256" key="10">
    <source>
        <dbReference type="ARBA" id="ARBA00023128"/>
    </source>
</evidence>
<comment type="cofactor">
    <cofactor evidence="1">
        <name>Fe(2+)</name>
        <dbReference type="ChEBI" id="CHEBI:29033"/>
    </cofactor>
</comment>
<evidence type="ECO:0000256" key="2">
    <source>
        <dbReference type="ARBA" id="ARBA00004173"/>
    </source>
</evidence>
<evidence type="ECO:0000256" key="4">
    <source>
        <dbReference type="ARBA" id="ARBA00022723"/>
    </source>
</evidence>
<evidence type="ECO:0000256" key="14">
    <source>
        <dbReference type="ARBA" id="ARBA00067300"/>
    </source>
</evidence>
<keyword evidence="8" id="KW-0560">Oxidoreductase</keyword>
<comment type="similarity">
    <text evidence="3">Belongs to the metallo-beta-lactamase superfamily. Glyoxalase II family.</text>
</comment>
<dbReference type="InterPro" id="IPR001279">
    <property type="entry name" value="Metallo-B-lactamas"/>
</dbReference>
<comment type="subunit">
    <text evidence="12">Homodimer. Monomer. Interacts with TST. May interact with RELA.</text>
</comment>
<proteinExistence type="inferred from homology"/>
<keyword evidence="17" id="KW-1185">Reference proteome</keyword>
<keyword evidence="9" id="KW-0408">Iron</keyword>
<dbReference type="CDD" id="cd07724">
    <property type="entry name" value="POD-like_MBL-fold"/>
    <property type="match status" value="1"/>
</dbReference>
<evidence type="ECO:0000256" key="3">
    <source>
        <dbReference type="ARBA" id="ARBA00006759"/>
    </source>
</evidence>
<dbReference type="InterPro" id="IPR051682">
    <property type="entry name" value="Mito_Persulfide_Diox"/>
</dbReference>
<evidence type="ECO:0000313" key="18">
    <source>
        <dbReference type="RefSeq" id="XP_022319983.1"/>
    </source>
</evidence>
<evidence type="ECO:0000256" key="15">
    <source>
        <dbReference type="ARBA" id="ARBA00077964"/>
    </source>
</evidence>
<dbReference type="Gene3D" id="3.60.15.10">
    <property type="entry name" value="Ribonuclease Z/Hydroxyacylglutathione hydrolase-like"/>
    <property type="match status" value="1"/>
</dbReference>
<dbReference type="Pfam" id="PF00753">
    <property type="entry name" value="Lactamase_B"/>
    <property type="match status" value="1"/>
</dbReference>
<evidence type="ECO:0000256" key="7">
    <source>
        <dbReference type="ARBA" id="ARBA00022990"/>
    </source>
</evidence>
<dbReference type="InterPro" id="IPR044528">
    <property type="entry name" value="POD-like_MBL-fold"/>
</dbReference>
<comment type="subcellular location">
    <subcellularLocation>
        <location evidence="2">Mitochondrion</location>
    </subcellularLocation>
</comment>
<name>A0A8B8CW10_CRAVI</name>
<dbReference type="SMART" id="SM00849">
    <property type="entry name" value="Lactamase_B"/>
    <property type="match status" value="1"/>
</dbReference>
<dbReference type="Proteomes" id="UP000694844">
    <property type="component" value="Chromosome 3"/>
</dbReference>
<evidence type="ECO:0000256" key="12">
    <source>
        <dbReference type="ARBA" id="ARBA00065219"/>
    </source>
</evidence>
<evidence type="ECO:0000313" key="17">
    <source>
        <dbReference type="Proteomes" id="UP000694844"/>
    </source>
</evidence>
<keyword evidence="10" id="KW-0496">Mitochondrion</keyword>
<dbReference type="GO" id="GO:0046872">
    <property type="term" value="F:metal ion binding"/>
    <property type="evidence" value="ECO:0007669"/>
    <property type="project" value="UniProtKB-KW"/>
</dbReference>
<dbReference type="PANTHER" id="PTHR43084:SF1">
    <property type="entry name" value="PERSULFIDE DIOXYGENASE ETHE1, MITOCHONDRIAL"/>
    <property type="match status" value="1"/>
</dbReference>
<dbReference type="PANTHER" id="PTHR43084">
    <property type="entry name" value="PERSULFIDE DIOXYGENASE ETHE1"/>
    <property type="match status" value="1"/>
</dbReference>
<keyword evidence="4" id="KW-0479">Metal-binding</keyword>
<dbReference type="RefSeq" id="XP_022319983.1">
    <property type="nucleotide sequence ID" value="XM_022464275.1"/>
</dbReference>
<evidence type="ECO:0000256" key="5">
    <source>
        <dbReference type="ARBA" id="ARBA00022946"/>
    </source>
</evidence>
<dbReference type="SUPFAM" id="SSF56281">
    <property type="entry name" value="Metallo-hydrolase/oxidoreductase"/>
    <property type="match status" value="1"/>
</dbReference>
<dbReference type="GeneID" id="111122501"/>
<dbReference type="GO" id="GO:0006749">
    <property type="term" value="P:glutathione metabolic process"/>
    <property type="evidence" value="ECO:0007669"/>
    <property type="project" value="InterPro"/>
</dbReference>
<keyword evidence="6" id="KW-0223">Dioxygenase</keyword>
<dbReference type="GO" id="GO:0050313">
    <property type="term" value="F:sulfur dioxygenase activity"/>
    <property type="evidence" value="ECO:0007669"/>
    <property type="project" value="UniProtKB-EC"/>
</dbReference>
<evidence type="ECO:0000256" key="13">
    <source>
        <dbReference type="ARBA" id="ARBA00066686"/>
    </source>
</evidence>
<sequence>MATCRARLFCCFNIRGIHCSVNKPTSLTAARKLQTSNEKSRVELPRLSNLILTQRNRNYQFFRNMSGFAGKDKDYVFRQLLEYKSFTYSYLLADPDTKEAILIDPVIETVPRDTKIVKDLGLNLKYAINTHVHADHITGTGFLKKQFPTCKSAISAESKADADIKLKEGDKLTFGKYELEVRSTPGHTNGCITYVWHDKEMAFTGDALLVRGCGRTDFQEGNSETLYNSVHTKIFSLPANYTLYPAHDYTGQTSTTVAEEKMMNPRLTKSREEFVKIMKELNLPYPKQIDKACLPIWSVDYTTSPRNSLRASSGPMPTLCRATCSTSHCTDGETYREIILLFQHK</sequence>
<keyword evidence="7" id="KW-0007">Acetylation</keyword>
<dbReference type="InterPro" id="IPR036866">
    <property type="entry name" value="RibonucZ/Hydroxyglut_hydro"/>
</dbReference>
<dbReference type="EC" id="1.13.11.18" evidence="13"/>
<dbReference type="GO" id="GO:0070813">
    <property type="term" value="P:hydrogen sulfide metabolic process"/>
    <property type="evidence" value="ECO:0007669"/>
    <property type="project" value="TreeGrafter"/>
</dbReference>
<comment type="catalytic activity">
    <reaction evidence="11">
        <text>S-sulfanylglutathione + O2 + H2O = sulfite + glutathione + 2 H(+)</text>
        <dbReference type="Rhea" id="RHEA:12981"/>
        <dbReference type="ChEBI" id="CHEBI:15377"/>
        <dbReference type="ChEBI" id="CHEBI:15378"/>
        <dbReference type="ChEBI" id="CHEBI:15379"/>
        <dbReference type="ChEBI" id="CHEBI:17359"/>
        <dbReference type="ChEBI" id="CHEBI:57925"/>
        <dbReference type="ChEBI" id="CHEBI:58905"/>
        <dbReference type="EC" id="1.13.11.18"/>
    </reaction>
</comment>
<evidence type="ECO:0000256" key="8">
    <source>
        <dbReference type="ARBA" id="ARBA00023002"/>
    </source>
</evidence>
<evidence type="ECO:0000256" key="9">
    <source>
        <dbReference type="ARBA" id="ARBA00023004"/>
    </source>
</evidence>
<reference evidence="18" key="1">
    <citation type="submission" date="2025-08" db="UniProtKB">
        <authorList>
            <consortium name="RefSeq"/>
        </authorList>
    </citation>
    <scope>IDENTIFICATION</scope>
    <source>
        <tissue evidence="18">Whole sample</tissue>
    </source>
</reference>
<dbReference type="FunFam" id="3.60.15.10:FF:000013">
    <property type="entry name" value="Persulfide dioxygenase ETHE1, mitochondrial"/>
    <property type="match status" value="1"/>
</dbReference>
<gene>
    <name evidence="18" type="primary">LOC111122501</name>
</gene>
<accession>A0A8B8CW10</accession>
<evidence type="ECO:0000256" key="1">
    <source>
        <dbReference type="ARBA" id="ARBA00001954"/>
    </source>
</evidence>
<evidence type="ECO:0000259" key="16">
    <source>
        <dbReference type="SMART" id="SM00849"/>
    </source>
</evidence>
<evidence type="ECO:0000256" key="11">
    <source>
        <dbReference type="ARBA" id="ARBA00050990"/>
    </source>
</evidence>
<dbReference type="KEGG" id="cvn:111122501"/>
<keyword evidence="5" id="KW-0809">Transit peptide</keyword>
<organism evidence="17 18">
    <name type="scientific">Crassostrea virginica</name>
    <name type="common">Eastern oyster</name>
    <dbReference type="NCBI Taxonomy" id="6565"/>
    <lineage>
        <taxon>Eukaryota</taxon>
        <taxon>Metazoa</taxon>
        <taxon>Spiralia</taxon>
        <taxon>Lophotrochozoa</taxon>
        <taxon>Mollusca</taxon>
        <taxon>Bivalvia</taxon>
        <taxon>Autobranchia</taxon>
        <taxon>Pteriomorphia</taxon>
        <taxon>Ostreida</taxon>
        <taxon>Ostreoidea</taxon>
        <taxon>Ostreidae</taxon>
        <taxon>Crassostrea</taxon>
    </lineage>
</organism>
<dbReference type="GO" id="GO:0005739">
    <property type="term" value="C:mitochondrion"/>
    <property type="evidence" value="ECO:0007669"/>
    <property type="project" value="UniProtKB-SubCell"/>
</dbReference>